<feature type="signal peptide" evidence="1">
    <location>
        <begin position="1"/>
        <end position="20"/>
    </location>
</feature>
<evidence type="ECO:0000313" key="2">
    <source>
        <dbReference type="EMBL" id="OXU25810.1"/>
    </source>
</evidence>
<organism evidence="2 3">
    <name type="scientific">Trichomalopsis sarcophagae</name>
    <dbReference type="NCBI Taxonomy" id="543379"/>
    <lineage>
        <taxon>Eukaryota</taxon>
        <taxon>Metazoa</taxon>
        <taxon>Ecdysozoa</taxon>
        <taxon>Arthropoda</taxon>
        <taxon>Hexapoda</taxon>
        <taxon>Insecta</taxon>
        <taxon>Pterygota</taxon>
        <taxon>Neoptera</taxon>
        <taxon>Endopterygota</taxon>
        <taxon>Hymenoptera</taxon>
        <taxon>Apocrita</taxon>
        <taxon>Proctotrupomorpha</taxon>
        <taxon>Chalcidoidea</taxon>
        <taxon>Pteromalidae</taxon>
        <taxon>Pteromalinae</taxon>
        <taxon>Trichomalopsis</taxon>
    </lineage>
</organism>
<dbReference type="EMBL" id="NNAY01000940">
    <property type="protein sequence ID" value="OXU25810.1"/>
    <property type="molecule type" value="Genomic_DNA"/>
</dbReference>
<sequence>MKFVLLVCAFLLIAIDAVNGHGECSAKEYDHCARFAIMCDSPKWIMECTKPKEHIICVKSREQCNHEEYQSCEIYTQMCEFPKFIIECTIRNNVPVCVCKDPYPTEPRDDQPIWARSQGRFLNNGNY</sequence>
<accession>A0A232F5Q9</accession>
<gene>
    <name evidence="2" type="ORF">TSAR_003310</name>
</gene>
<proteinExistence type="predicted"/>
<evidence type="ECO:0000256" key="1">
    <source>
        <dbReference type="SAM" id="SignalP"/>
    </source>
</evidence>
<evidence type="ECO:0000313" key="3">
    <source>
        <dbReference type="Proteomes" id="UP000215335"/>
    </source>
</evidence>
<keyword evidence="1" id="KW-0732">Signal</keyword>
<name>A0A232F5Q9_9HYME</name>
<dbReference type="Proteomes" id="UP000215335">
    <property type="component" value="Unassembled WGS sequence"/>
</dbReference>
<reference evidence="2 3" key="1">
    <citation type="journal article" date="2017" name="Curr. Biol.">
        <title>The Evolution of Venom by Co-option of Single-Copy Genes.</title>
        <authorList>
            <person name="Martinson E.O."/>
            <person name="Mrinalini"/>
            <person name="Kelkar Y.D."/>
            <person name="Chang C.H."/>
            <person name="Werren J.H."/>
        </authorList>
    </citation>
    <scope>NUCLEOTIDE SEQUENCE [LARGE SCALE GENOMIC DNA]</scope>
    <source>
        <strain evidence="2 3">Alberta</strain>
        <tissue evidence="2">Whole body</tissue>
    </source>
</reference>
<comment type="caution">
    <text evidence="2">The sequence shown here is derived from an EMBL/GenBank/DDBJ whole genome shotgun (WGS) entry which is preliminary data.</text>
</comment>
<protein>
    <submittedName>
        <fullName evidence="2">Uncharacterized protein</fullName>
    </submittedName>
</protein>
<dbReference type="AlphaFoldDB" id="A0A232F5Q9"/>
<keyword evidence="3" id="KW-1185">Reference proteome</keyword>
<feature type="chain" id="PRO_5012218127" evidence="1">
    <location>
        <begin position="21"/>
        <end position="127"/>
    </location>
</feature>